<dbReference type="SUPFAM" id="SSF55681">
    <property type="entry name" value="Class II aaRS and biotin synthetases"/>
    <property type="match status" value="1"/>
</dbReference>
<organism evidence="3 4">
    <name type="scientific">Seonamhaeicola aphaedonensis</name>
    <dbReference type="NCBI Taxonomy" id="1461338"/>
    <lineage>
        <taxon>Bacteria</taxon>
        <taxon>Pseudomonadati</taxon>
        <taxon>Bacteroidota</taxon>
        <taxon>Flavobacteriia</taxon>
        <taxon>Flavobacteriales</taxon>
        <taxon>Flavobacteriaceae</taxon>
    </lineage>
</organism>
<dbReference type="InterPro" id="IPR004408">
    <property type="entry name" value="Biotin_CoA_COase_ligase"/>
</dbReference>
<dbReference type="PANTHER" id="PTHR12835">
    <property type="entry name" value="BIOTIN PROTEIN LIGASE"/>
    <property type="match status" value="1"/>
</dbReference>
<dbReference type="Gene3D" id="3.30.930.10">
    <property type="entry name" value="Bira Bifunctional Protein, Domain 2"/>
    <property type="match status" value="1"/>
</dbReference>
<evidence type="ECO:0000313" key="3">
    <source>
        <dbReference type="EMBL" id="RED47937.1"/>
    </source>
</evidence>
<evidence type="ECO:0000313" key="4">
    <source>
        <dbReference type="Proteomes" id="UP000256629"/>
    </source>
</evidence>
<dbReference type="GO" id="GO:0005737">
    <property type="term" value="C:cytoplasm"/>
    <property type="evidence" value="ECO:0007669"/>
    <property type="project" value="TreeGrafter"/>
</dbReference>
<evidence type="ECO:0000256" key="1">
    <source>
        <dbReference type="ARBA" id="ARBA00022598"/>
    </source>
</evidence>
<dbReference type="Pfam" id="PF03099">
    <property type="entry name" value="BPL_LplA_LipB"/>
    <property type="match status" value="1"/>
</dbReference>
<reference evidence="3 4" key="1">
    <citation type="submission" date="2018-07" db="EMBL/GenBank/DDBJ databases">
        <title>Genomic Encyclopedia of Type Strains, Phase III (KMG-III): the genomes of soil and plant-associated and newly described type strains.</title>
        <authorList>
            <person name="Whitman W."/>
        </authorList>
    </citation>
    <scope>NUCLEOTIDE SEQUENCE [LARGE SCALE GENOMIC DNA]</scope>
    <source>
        <strain evidence="3 4">CECT 8487</strain>
    </source>
</reference>
<dbReference type="RefSeq" id="WP_116524296.1">
    <property type="nucleotide sequence ID" value="NZ_QRDX01000005.1"/>
</dbReference>
<dbReference type="Proteomes" id="UP000256629">
    <property type="component" value="Unassembled WGS sequence"/>
</dbReference>
<protein>
    <submittedName>
        <fullName evidence="3">BirA family biotin operon repressor/biotin-[acetyl-CoA-carboxylase] ligase</fullName>
    </submittedName>
</protein>
<accession>A0A3D9HEM6</accession>
<keyword evidence="1 3" id="KW-0436">Ligase</keyword>
<sequence>MHIIKLNATDSTNSYLRRYIAENKVEDYTVVVAKKQTNGRGQMGTLWSSETSKNLTFSMFKDLSVHTVEFPFYISMAISLSILKTLKILNIPDLKIKWPNDILSENKKICGILIENVIKNKLESTIIGIGVNVNQTKFKGLPKAASLKTITGIHYDLEEVLHRIMLSTMEYSALLQKGDYDTVKKEYEANLFRKDKPSTFKDAEGNLFSGFVKGVTKYGKLMITLEDELVKKFDLKEIEILY</sequence>
<dbReference type="GO" id="GO:0004077">
    <property type="term" value="F:biotin--[biotin carboxyl-carrier protein] ligase activity"/>
    <property type="evidence" value="ECO:0007669"/>
    <property type="project" value="InterPro"/>
</dbReference>
<feature type="domain" description="BPL/LPL catalytic" evidence="2">
    <location>
        <begin position="1"/>
        <end position="176"/>
    </location>
</feature>
<evidence type="ECO:0000259" key="2">
    <source>
        <dbReference type="PROSITE" id="PS51733"/>
    </source>
</evidence>
<dbReference type="PANTHER" id="PTHR12835:SF5">
    <property type="entry name" value="BIOTIN--PROTEIN LIGASE"/>
    <property type="match status" value="1"/>
</dbReference>
<dbReference type="PROSITE" id="PS51733">
    <property type="entry name" value="BPL_LPL_CATALYTIC"/>
    <property type="match status" value="1"/>
</dbReference>
<keyword evidence="4" id="KW-1185">Reference proteome</keyword>
<dbReference type="OrthoDB" id="9807064at2"/>
<dbReference type="CDD" id="cd16442">
    <property type="entry name" value="BPL"/>
    <property type="match status" value="1"/>
</dbReference>
<dbReference type="NCBIfam" id="TIGR00121">
    <property type="entry name" value="birA_ligase"/>
    <property type="match status" value="1"/>
</dbReference>
<dbReference type="EMBL" id="QRDX01000005">
    <property type="protein sequence ID" value="RED47937.1"/>
    <property type="molecule type" value="Genomic_DNA"/>
</dbReference>
<gene>
    <name evidence="3" type="ORF">DFQ02_105164</name>
</gene>
<dbReference type="InterPro" id="IPR004143">
    <property type="entry name" value="BPL_LPL_catalytic"/>
</dbReference>
<dbReference type="InterPro" id="IPR045864">
    <property type="entry name" value="aa-tRNA-synth_II/BPL/LPL"/>
</dbReference>
<comment type="caution">
    <text evidence="3">The sequence shown here is derived from an EMBL/GenBank/DDBJ whole genome shotgun (WGS) entry which is preliminary data.</text>
</comment>
<dbReference type="AlphaFoldDB" id="A0A3D9HEM6"/>
<proteinExistence type="predicted"/>
<name>A0A3D9HEM6_9FLAO</name>